<evidence type="ECO:0000256" key="13">
    <source>
        <dbReference type="NCBIfam" id="TIGR03499"/>
    </source>
</evidence>
<dbReference type="SMART" id="SM00382">
    <property type="entry name" value="AAA"/>
    <property type="match status" value="1"/>
</dbReference>
<keyword evidence="10" id="KW-0472">Membrane</keyword>
<sequence length="493" mass="54026">MKIKRFVARDMKTALAEIKEVLGADAVIMSNKKIPEGIEIMAAVDYNQQPAAQEEVAQEPTPTTAREVADDVVSIGSSPASSQPAGVSAQTRMPKVPESLAELLNRDVQQERIEPQLNASAADITTNSSAETIEQQFKDFTDRLSNAHAQSDEHSAVNGSPTENPAESSFSQNEPVQASIPPHNEEFERMKQEMASIRQLLEHQVAGLLWQDRVNKDPNRAVLVSKLTSMGIDAQMADQLAGFIPSQLTEQEAWQQVKHLLANQLQTTNNEIIRHGGVFSLVGPTGVGKTTTIAKIAARFAQIHGADSVALISTDTYRIAGYEQLTTYAKIIGCPVKLAQDAKELDMLLAQFSTKKLVLIDTAGMGQRDMRLNEHLTTLVSNSRSRIKNYLVLAANTQAGVMTENVQRFNKIPLSGCIYTKLDESLSVGELIATSIQNNLPVGYLTDGQRVPEDIKVANAEKLVTLADKMFTKQRKQTPINWTHQSMASHAMM</sequence>
<dbReference type="PANTHER" id="PTHR43134:SF3">
    <property type="entry name" value="FLAGELLAR BIOSYNTHESIS PROTEIN FLHF"/>
    <property type="match status" value="1"/>
</dbReference>
<proteinExistence type="inferred from homology"/>
<dbReference type="InterPro" id="IPR003593">
    <property type="entry name" value="AAA+_ATPase"/>
</dbReference>
<keyword evidence="4" id="KW-0813">Transport</keyword>
<dbReference type="SUPFAM" id="SSF52540">
    <property type="entry name" value="P-loop containing nucleoside triphosphate hydrolases"/>
    <property type="match status" value="1"/>
</dbReference>
<dbReference type="InterPro" id="IPR000897">
    <property type="entry name" value="SRP54_GTPase_dom"/>
</dbReference>
<dbReference type="PANTHER" id="PTHR43134">
    <property type="entry name" value="SIGNAL RECOGNITION PARTICLE RECEPTOR SUBUNIT ALPHA"/>
    <property type="match status" value="1"/>
</dbReference>
<keyword evidence="11" id="KW-1006">Bacterial flagellum protein export</keyword>
<keyword evidence="8" id="KW-0653">Protein transport</keyword>
<comment type="caution">
    <text evidence="17">The sequence shown here is derived from an EMBL/GenBank/DDBJ whole genome shotgun (WGS) entry which is preliminary data.</text>
</comment>
<name>A0ABQ6H978_9GAMM</name>
<keyword evidence="17" id="KW-0282">Flagellum</keyword>
<evidence type="ECO:0000256" key="14">
    <source>
        <dbReference type="SAM" id="MobiDB-lite"/>
    </source>
</evidence>
<evidence type="ECO:0000256" key="1">
    <source>
        <dbReference type="ARBA" id="ARBA00004413"/>
    </source>
</evidence>
<keyword evidence="17" id="KW-0966">Cell projection</keyword>
<keyword evidence="7" id="KW-1005">Bacterial flagellum biogenesis</keyword>
<feature type="compositionally biased region" description="Polar residues" evidence="14">
    <location>
        <begin position="157"/>
        <end position="176"/>
    </location>
</feature>
<dbReference type="InterPro" id="IPR020006">
    <property type="entry name" value="FlhF"/>
</dbReference>
<evidence type="ECO:0000256" key="12">
    <source>
        <dbReference type="ARBA" id="ARBA00025337"/>
    </source>
</evidence>
<protein>
    <recommendedName>
        <fullName evidence="3 13">Flagellar biosynthesis protein FlhF</fullName>
    </recommendedName>
</protein>
<keyword evidence="6" id="KW-0547">Nucleotide-binding</keyword>
<evidence type="ECO:0000259" key="15">
    <source>
        <dbReference type="SMART" id="SM00382"/>
    </source>
</evidence>
<keyword evidence="18" id="KW-1185">Reference proteome</keyword>
<comment type="function">
    <text evidence="12">Necessary for flagellar biosynthesis. May be involved in translocation of the flagellum.</text>
</comment>
<evidence type="ECO:0000256" key="3">
    <source>
        <dbReference type="ARBA" id="ARBA00014919"/>
    </source>
</evidence>
<accession>A0ABQ6H978</accession>
<dbReference type="Gene3D" id="1.20.120.1380">
    <property type="entry name" value="Flagellar FlhF biosynthesis protein, N domain"/>
    <property type="match status" value="1"/>
</dbReference>
<dbReference type="EMBL" id="BSSV01000001">
    <property type="protein sequence ID" value="GLX84686.1"/>
    <property type="molecule type" value="Genomic_DNA"/>
</dbReference>
<dbReference type="InterPro" id="IPR027417">
    <property type="entry name" value="P-loop_NTPase"/>
</dbReference>
<dbReference type="Proteomes" id="UP001157134">
    <property type="component" value="Unassembled WGS sequence"/>
</dbReference>
<feature type="region of interest" description="Disordered" evidence="14">
    <location>
        <begin position="146"/>
        <end position="179"/>
    </location>
</feature>
<dbReference type="Pfam" id="PF00448">
    <property type="entry name" value="SRP54"/>
    <property type="match status" value="1"/>
</dbReference>
<evidence type="ECO:0000256" key="10">
    <source>
        <dbReference type="ARBA" id="ARBA00023136"/>
    </source>
</evidence>
<evidence type="ECO:0000256" key="2">
    <source>
        <dbReference type="ARBA" id="ARBA00008531"/>
    </source>
</evidence>
<evidence type="ECO:0000259" key="16">
    <source>
        <dbReference type="SMART" id="SM00962"/>
    </source>
</evidence>
<dbReference type="InterPro" id="IPR047040">
    <property type="entry name" value="FlhF__GTPase_dom"/>
</dbReference>
<keyword evidence="5" id="KW-1003">Cell membrane</keyword>
<gene>
    <name evidence="17" type="primary">flhF</name>
    <name evidence="17" type="ORF">tloyanaT_09380</name>
</gene>
<comment type="similarity">
    <text evidence="2">Belongs to the GTP-binding SRP family.</text>
</comment>
<dbReference type="NCBIfam" id="TIGR03499">
    <property type="entry name" value="FlhF"/>
    <property type="match status" value="1"/>
</dbReference>
<evidence type="ECO:0000256" key="11">
    <source>
        <dbReference type="ARBA" id="ARBA00023225"/>
    </source>
</evidence>
<dbReference type="Gene3D" id="3.40.50.300">
    <property type="entry name" value="P-loop containing nucleotide triphosphate hydrolases"/>
    <property type="match status" value="1"/>
</dbReference>
<evidence type="ECO:0000256" key="6">
    <source>
        <dbReference type="ARBA" id="ARBA00022741"/>
    </source>
</evidence>
<evidence type="ECO:0000256" key="8">
    <source>
        <dbReference type="ARBA" id="ARBA00022927"/>
    </source>
</evidence>
<dbReference type="CDD" id="cd17873">
    <property type="entry name" value="FlhF"/>
    <property type="match status" value="1"/>
</dbReference>
<keyword evidence="17" id="KW-0969">Cilium</keyword>
<evidence type="ECO:0000256" key="7">
    <source>
        <dbReference type="ARBA" id="ARBA00022795"/>
    </source>
</evidence>
<evidence type="ECO:0000256" key="4">
    <source>
        <dbReference type="ARBA" id="ARBA00022448"/>
    </source>
</evidence>
<keyword evidence="9" id="KW-0342">GTP-binding</keyword>
<evidence type="ECO:0000256" key="9">
    <source>
        <dbReference type="ARBA" id="ARBA00023134"/>
    </source>
</evidence>
<evidence type="ECO:0000313" key="17">
    <source>
        <dbReference type="EMBL" id="GLX84686.1"/>
    </source>
</evidence>
<dbReference type="SMART" id="SM00962">
    <property type="entry name" value="SRP54"/>
    <property type="match status" value="1"/>
</dbReference>
<evidence type="ECO:0000313" key="18">
    <source>
        <dbReference type="Proteomes" id="UP001157134"/>
    </source>
</evidence>
<reference evidence="17 18" key="1">
    <citation type="submission" date="2023-03" db="EMBL/GenBank/DDBJ databases">
        <title>Thalassotalea loyana LMG 22536T draft genome sequence.</title>
        <authorList>
            <person name="Sawabe T."/>
        </authorList>
    </citation>
    <scope>NUCLEOTIDE SEQUENCE [LARGE SCALE GENOMIC DNA]</scope>
    <source>
        <strain evidence="17 18">LMG 22536</strain>
    </source>
</reference>
<feature type="domain" description="SRP54-type proteins GTP-binding" evidence="16">
    <location>
        <begin position="276"/>
        <end position="469"/>
    </location>
</feature>
<comment type="subcellular location">
    <subcellularLocation>
        <location evidence="1">Cell membrane</location>
        <topology evidence="1">Peripheral membrane protein</topology>
        <orientation evidence="1">Cytoplasmic side</orientation>
    </subcellularLocation>
</comment>
<evidence type="ECO:0000256" key="5">
    <source>
        <dbReference type="ARBA" id="ARBA00022475"/>
    </source>
</evidence>
<organism evidence="17 18">
    <name type="scientific">Thalassotalea loyana</name>
    <dbReference type="NCBI Taxonomy" id="280483"/>
    <lineage>
        <taxon>Bacteria</taxon>
        <taxon>Pseudomonadati</taxon>
        <taxon>Pseudomonadota</taxon>
        <taxon>Gammaproteobacteria</taxon>
        <taxon>Alteromonadales</taxon>
        <taxon>Colwelliaceae</taxon>
        <taxon>Thalassotalea</taxon>
    </lineage>
</organism>
<dbReference type="RefSeq" id="WP_284296288.1">
    <property type="nucleotide sequence ID" value="NZ_BSSV01000001.1"/>
</dbReference>
<feature type="domain" description="AAA+ ATPase" evidence="15">
    <location>
        <begin position="275"/>
        <end position="413"/>
    </location>
</feature>